<dbReference type="Proteomes" id="UP001576784">
    <property type="component" value="Unassembled WGS sequence"/>
</dbReference>
<dbReference type="Pfam" id="PF00501">
    <property type="entry name" value="AMP-binding"/>
    <property type="match status" value="1"/>
</dbReference>
<dbReference type="InterPro" id="IPR045851">
    <property type="entry name" value="AMP-bd_C_sf"/>
</dbReference>
<dbReference type="InterPro" id="IPR036291">
    <property type="entry name" value="NAD(P)-bd_dom_sf"/>
</dbReference>
<dbReference type="InterPro" id="IPR042099">
    <property type="entry name" value="ANL_N_sf"/>
</dbReference>
<protein>
    <submittedName>
        <fullName evidence="5">AMP-binding protein</fullName>
    </submittedName>
</protein>
<dbReference type="PROSITE" id="PS00455">
    <property type="entry name" value="AMP_BINDING"/>
    <property type="match status" value="1"/>
</dbReference>
<accession>A0ABV4XSE3</accession>
<dbReference type="EMBL" id="JBHFNR010000121">
    <property type="protein sequence ID" value="MFB2894586.1"/>
    <property type="molecule type" value="Genomic_DNA"/>
</dbReference>
<keyword evidence="3" id="KW-0597">Phosphoprotein</keyword>
<dbReference type="SMART" id="SM00822">
    <property type="entry name" value="PKS_KR"/>
    <property type="match status" value="1"/>
</dbReference>
<dbReference type="Pfam" id="PF13193">
    <property type="entry name" value="AMP-binding_C"/>
    <property type="match status" value="1"/>
</dbReference>
<dbReference type="InterPro" id="IPR009081">
    <property type="entry name" value="PP-bd_ACP"/>
</dbReference>
<evidence type="ECO:0000256" key="1">
    <source>
        <dbReference type="ARBA" id="ARBA00006432"/>
    </source>
</evidence>
<dbReference type="InterPro" id="IPR020845">
    <property type="entry name" value="AMP-binding_CS"/>
</dbReference>
<dbReference type="PANTHER" id="PTHR22754:SF32">
    <property type="entry name" value="DISCO-INTERACTING PROTEIN 2"/>
    <property type="match status" value="1"/>
</dbReference>
<comment type="caution">
    <text evidence="5">The sequence shown here is derived from an EMBL/GenBank/DDBJ whole genome shotgun (WGS) entry which is preliminary data.</text>
</comment>
<reference evidence="5 6" key="1">
    <citation type="submission" date="2024-09" db="EMBL/GenBank/DDBJ databases">
        <title>Floridaenema gen nov. (Aerosakkonemataceae, Aerosakkonematales ord. nov., Cyanobacteria) from benthic tropical and subtropical fresh waters, with the description of four new species.</title>
        <authorList>
            <person name="Moretto J.A."/>
            <person name="Berthold D.E."/>
            <person name="Lefler F.W."/>
            <person name="Huang I.-S."/>
            <person name="Laughinghouse H. IV."/>
        </authorList>
    </citation>
    <scope>NUCLEOTIDE SEQUENCE [LARGE SCALE GENOMIC DNA]</scope>
    <source>
        <strain evidence="5 6">BLCC-F50</strain>
    </source>
</reference>
<dbReference type="InterPro" id="IPR057326">
    <property type="entry name" value="KR_dom"/>
</dbReference>
<dbReference type="InterPro" id="IPR001031">
    <property type="entry name" value="Thioesterase"/>
</dbReference>
<dbReference type="InterPro" id="IPR013968">
    <property type="entry name" value="PKS_KR"/>
</dbReference>
<dbReference type="InterPro" id="IPR036736">
    <property type="entry name" value="ACP-like_sf"/>
</dbReference>
<dbReference type="CDD" id="cd08953">
    <property type="entry name" value="KR_2_SDR_x"/>
    <property type="match status" value="1"/>
</dbReference>
<sequence>MNFSNSAVQNYYYLTSTLLSHPLVVDCAVFPRRTACAQELIAYIVTSSSLSSEVLQNHIQSTLAGTTLPPISFVFVSRLPLTDDGALDEQKLLELEVIDSEVVEQFQASLQTIPDIEAIAVTVAERHQSIPPLHLSDVLPVWRSRTSNLLPTNLVNIPSTDRFSQSSSAMAIAQGEALLADSHLPKNLVQVLQKTVESHPDRGITYIHSNGTETVQSYCALLDEAQRILSGLRVLGLKPQDKIIFQLEPHQDFIPAFWACILGGFVPVPISQISNYDPDNGIVKKLINTWGMLKHPLVLTNAHHVPEFQNLTEQLKLDGFYLAKIEQLRENQPDRLHWDSNPQDLAVLLFTSGSTGTPKGVCLTHHNLVSNIVASVQRNHLTHNDISLNWLNLDHVGSLVRCSIRDIYAGSQQIHAPAAAFLENPLNWLDWIERYRVTFAWAPNFALGLINEQAETIQQRKWDLSCLRSIVSVAEPIVPKTAKRFFELLAPYRIKPEVMHAAWGMSETGAAVVFSHRYLLQLSEDSVFVEVGRPVPGFAVRIVDAQDQLLREGEIGRVQISGPMVITQYYNNPEINKEAFTADGWFKTGDLGLLQAGYLTITGREKDVIIINGLNHYSHEIEAVVDEVEGVVPSYTAACGIREADTNTDRLAIFFHPSVQDDASLIQLLQDIRHRIASKLGINPHYLLPVEKDAIPKSSIGKIQRSILRERLEANQFDDLLKRVDLLLHNENTIPDWFYQKVWRRKEAVTLNQNTISGLTLIFSDSLGLGDRLRTELEQQGQRCITIQVGSTFAQLSDASYQINPTNREHYKQVLQCAAQTEMPIAQIVHLWTYSPYTGEVSSLDALEQAQNFGTYSLLWLVQALSQVQTPDIAVRLQVVSSYSQPISTSEDLAYEKAPLLGLIKTLPQEMPWIDCRHLDLILDTLEVNAAQVLAELQVIQRDREVAYRHGQRYIPLLKKADIDPEQQQTIPFKQGGIYLISGGLGEIGVEIAQYLIQQYQAKLVLVGRTPLPPRERWAEHLGQNTKVARQILSYLHLEKLTSHVWYEAIDICDLTQLQSLIEHIESIWGAELQGVIHLARVTQEYLISEETQETWAAMLHPKVFGAWTLHQLIKNKPESIFIHFSSVSGWFGTYQLSAYAAANRFLDCFSHVQRYKNSLQSYCFAWSIWQELGNDRSYQMRELSKSRGYYTLSTEQGLNSLLIGLCYSQPYLMVGIDGSNPYMRSYTDGECQPLYELRTYYKAVSPGLDGYFSNIEIKDRFGVSISCHFEQVQKIPQNQSRQSSKSFVAPRNQIELQLTQIWEKVLGIQPIGIQDNFFDLGGTSLTALRMFGQIEAKFGKLLPLSTLFKRSTIELLAEIVEPETALQLESDDELERSPKQLLVKIQEGDPGKTPLFLVHALGVSVLYYRDFARYLGTDRPVYAIQPLELKDQSGIDTLEALAALYIKAIQVVQPQGPYLLGGHSFGGRVAFEMAQQLHHQGQDIAFLGLFDTFGPNAMTRLPFRKRILIHFHNFQKQGLSYLVDRIGAWYRYIGELVKNKYQRWIDSKVREQSESISYEIWKREIQDFHLDLSRRYSYRAYPGHIHLFRCVEYEPVNYYGLEFDKENLGWDKVAKGGLTICDVLGKHLMMFDEPYVQSLGEKVRTILSER</sequence>
<dbReference type="InterPro" id="IPR000873">
    <property type="entry name" value="AMP-dep_synth/lig_dom"/>
</dbReference>
<evidence type="ECO:0000256" key="2">
    <source>
        <dbReference type="ARBA" id="ARBA00022450"/>
    </source>
</evidence>
<dbReference type="InterPro" id="IPR049490">
    <property type="entry name" value="C883_1060-like_KR_N"/>
</dbReference>
<keyword evidence="6" id="KW-1185">Reference proteome</keyword>
<dbReference type="Pfam" id="PF00550">
    <property type="entry name" value="PP-binding"/>
    <property type="match status" value="1"/>
</dbReference>
<evidence type="ECO:0000259" key="4">
    <source>
        <dbReference type="PROSITE" id="PS50075"/>
    </source>
</evidence>
<dbReference type="InterPro" id="IPR029058">
    <property type="entry name" value="AB_hydrolase_fold"/>
</dbReference>
<organism evidence="5 6">
    <name type="scientific">Floridaenema flaviceps BLCC-F50</name>
    <dbReference type="NCBI Taxonomy" id="3153642"/>
    <lineage>
        <taxon>Bacteria</taxon>
        <taxon>Bacillati</taxon>
        <taxon>Cyanobacteriota</taxon>
        <taxon>Cyanophyceae</taxon>
        <taxon>Oscillatoriophycideae</taxon>
        <taxon>Aerosakkonematales</taxon>
        <taxon>Aerosakkonemataceae</taxon>
        <taxon>Floridanema</taxon>
        <taxon>Floridanema flaviceps</taxon>
    </lineage>
</organism>
<evidence type="ECO:0000313" key="5">
    <source>
        <dbReference type="EMBL" id="MFB2894586.1"/>
    </source>
</evidence>
<dbReference type="SUPFAM" id="SSF47336">
    <property type="entry name" value="ACP-like"/>
    <property type="match status" value="1"/>
</dbReference>
<dbReference type="Gene3D" id="1.10.1200.10">
    <property type="entry name" value="ACP-like"/>
    <property type="match status" value="1"/>
</dbReference>
<dbReference type="PROSITE" id="PS50075">
    <property type="entry name" value="CARRIER"/>
    <property type="match status" value="1"/>
</dbReference>
<dbReference type="Gene3D" id="3.30.300.30">
    <property type="match status" value="2"/>
</dbReference>
<dbReference type="CDD" id="cd05906">
    <property type="entry name" value="A_NRPS_TubE_like"/>
    <property type="match status" value="1"/>
</dbReference>
<dbReference type="SUPFAM" id="SSF56801">
    <property type="entry name" value="Acetyl-CoA synthetase-like"/>
    <property type="match status" value="2"/>
</dbReference>
<dbReference type="Pfam" id="PF08659">
    <property type="entry name" value="KR"/>
    <property type="match status" value="1"/>
</dbReference>
<dbReference type="PANTHER" id="PTHR22754">
    <property type="entry name" value="DISCO-INTERACTING PROTEIN 2 DIP2 -RELATED"/>
    <property type="match status" value="1"/>
</dbReference>
<feature type="domain" description="Carrier" evidence="4">
    <location>
        <begin position="1290"/>
        <end position="1365"/>
    </location>
</feature>
<proteinExistence type="inferred from homology"/>
<dbReference type="InterPro" id="IPR025110">
    <property type="entry name" value="AMP-bd_C"/>
</dbReference>
<dbReference type="Pfam" id="PF00975">
    <property type="entry name" value="Thioesterase"/>
    <property type="match status" value="1"/>
</dbReference>
<dbReference type="Gene3D" id="3.40.50.12780">
    <property type="entry name" value="N-terminal domain of ligase-like"/>
    <property type="match status" value="1"/>
</dbReference>
<name>A0ABV4XSE3_9CYAN</name>
<evidence type="ECO:0000313" key="6">
    <source>
        <dbReference type="Proteomes" id="UP001576784"/>
    </source>
</evidence>
<comment type="similarity">
    <text evidence="1">Belongs to the ATP-dependent AMP-binding enzyme family.</text>
</comment>
<dbReference type="SUPFAM" id="SSF53474">
    <property type="entry name" value="alpha/beta-Hydrolases"/>
    <property type="match status" value="1"/>
</dbReference>
<dbReference type="Gene3D" id="3.40.50.720">
    <property type="entry name" value="NAD(P)-binding Rossmann-like Domain"/>
    <property type="match status" value="1"/>
</dbReference>
<dbReference type="Pfam" id="PF21394">
    <property type="entry name" value="Beta-ketacyl_N"/>
    <property type="match status" value="1"/>
</dbReference>
<evidence type="ECO:0000256" key="3">
    <source>
        <dbReference type="ARBA" id="ARBA00022553"/>
    </source>
</evidence>
<dbReference type="SUPFAM" id="SSF51735">
    <property type="entry name" value="NAD(P)-binding Rossmann-fold domains"/>
    <property type="match status" value="2"/>
</dbReference>
<gene>
    <name evidence="5" type="ORF">ACE1CI_16880</name>
</gene>
<dbReference type="RefSeq" id="WP_413264233.1">
    <property type="nucleotide sequence ID" value="NZ_JBHFNR010000121.1"/>
</dbReference>
<dbReference type="Gene3D" id="3.40.50.1820">
    <property type="entry name" value="alpha/beta hydrolase"/>
    <property type="match status" value="1"/>
</dbReference>
<keyword evidence="2" id="KW-0596">Phosphopantetheine</keyword>